<protein>
    <submittedName>
        <fullName evidence="2">Uncharacterized protein</fullName>
    </submittedName>
</protein>
<keyword evidence="3" id="KW-1185">Reference proteome</keyword>
<dbReference type="AlphaFoldDB" id="A0A8H6CJ29"/>
<feature type="signal peptide" evidence="1">
    <location>
        <begin position="1"/>
        <end position="15"/>
    </location>
</feature>
<dbReference type="EMBL" id="JACCJC010000121">
    <property type="protein sequence ID" value="KAF6224535.1"/>
    <property type="molecule type" value="Genomic_DNA"/>
</dbReference>
<gene>
    <name evidence="2" type="ORF">HO173_013052</name>
</gene>
<dbReference type="RefSeq" id="XP_037158233.1">
    <property type="nucleotide sequence ID" value="XM_037314881.1"/>
</dbReference>
<accession>A0A8H6CJ29</accession>
<dbReference type="Proteomes" id="UP000578531">
    <property type="component" value="Unassembled WGS sequence"/>
</dbReference>
<name>A0A8H6CJ29_9LECA</name>
<evidence type="ECO:0000313" key="2">
    <source>
        <dbReference type="EMBL" id="KAF6224535.1"/>
    </source>
</evidence>
<evidence type="ECO:0000313" key="3">
    <source>
        <dbReference type="Proteomes" id="UP000578531"/>
    </source>
</evidence>
<dbReference type="GeneID" id="59294684"/>
<feature type="chain" id="PRO_5034270760" evidence="1">
    <location>
        <begin position="16"/>
        <end position="128"/>
    </location>
</feature>
<keyword evidence="1" id="KW-0732">Signal</keyword>
<reference evidence="2 3" key="1">
    <citation type="journal article" date="2020" name="Genomics">
        <title>Complete, high-quality genomes from long-read metagenomic sequencing of two wolf lichen thalli reveals enigmatic genome architecture.</title>
        <authorList>
            <person name="McKenzie S.K."/>
            <person name="Walston R.F."/>
            <person name="Allen J.L."/>
        </authorList>
    </citation>
    <scope>NUCLEOTIDE SEQUENCE [LARGE SCALE GENOMIC DNA]</scope>
    <source>
        <strain evidence="2">WasteWater2</strain>
    </source>
</reference>
<sequence>MQYLALLCLVAVSASTPIIGPIDPIDPIGPIDPIDPIDPIHQRIDIFLPGWPTCPHQCVLAVPDESLSNGQEPVPVCFDKPAHGTPCNYYYCCGKPVTCGVQRKVCEPGTFSTSLWVPASLTTGPVPE</sequence>
<proteinExistence type="predicted"/>
<comment type="caution">
    <text evidence="2">The sequence shown here is derived from an EMBL/GenBank/DDBJ whole genome shotgun (WGS) entry which is preliminary data.</text>
</comment>
<organism evidence="2 3">
    <name type="scientific">Letharia columbiana</name>
    <dbReference type="NCBI Taxonomy" id="112416"/>
    <lineage>
        <taxon>Eukaryota</taxon>
        <taxon>Fungi</taxon>
        <taxon>Dikarya</taxon>
        <taxon>Ascomycota</taxon>
        <taxon>Pezizomycotina</taxon>
        <taxon>Lecanoromycetes</taxon>
        <taxon>OSLEUM clade</taxon>
        <taxon>Lecanoromycetidae</taxon>
        <taxon>Lecanorales</taxon>
        <taxon>Lecanorineae</taxon>
        <taxon>Parmeliaceae</taxon>
        <taxon>Letharia</taxon>
    </lineage>
</organism>
<evidence type="ECO:0000256" key="1">
    <source>
        <dbReference type="SAM" id="SignalP"/>
    </source>
</evidence>